<sequence length="80" mass="8639">MKCDIETMIKVGLGLGVLLALAYFTLPAAHAFILASGPFLLILLCPLSMIFMMKSMNSCHKENDKNTGEDKAHASIANGR</sequence>
<gene>
    <name evidence="3" type="ORF">EDC26_10797</name>
</gene>
<evidence type="ECO:0000313" key="4">
    <source>
        <dbReference type="Proteomes" id="UP000295525"/>
    </source>
</evidence>
<evidence type="ECO:0000313" key="3">
    <source>
        <dbReference type="EMBL" id="TCT07041.1"/>
    </source>
</evidence>
<feature type="region of interest" description="Disordered" evidence="1">
    <location>
        <begin position="61"/>
        <end position="80"/>
    </location>
</feature>
<protein>
    <submittedName>
        <fullName evidence="3">DUF2933 family protein</fullName>
    </submittedName>
</protein>
<name>A0A4R3M1N8_9BURK</name>
<dbReference type="Proteomes" id="UP000295525">
    <property type="component" value="Unassembled WGS sequence"/>
</dbReference>
<keyword evidence="2" id="KW-1133">Transmembrane helix</keyword>
<comment type="caution">
    <text evidence="3">The sequence shown here is derived from an EMBL/GenBank/DDBJ whole genome shotgun (WGS) entry which is preliminary data.</text>
</comment>
<evidence type="ECO:0000256" key="1">
    <source>
        <dbReference type="SAM" id="MobiDB-lite"/>
    </source>
</evidence>
<dbReference type="OrthoDB" id="8971109at2"/>
<dbReference type="Pfam" id="PF11666">
    <property type="entry name" value="DUF2933"/>
    <property type="match status" value="1"/>
</dbReference>
<proteinExistence type="predicted"/>
<accession>A0A4R3M1N8</accession>
<feature type="transmembrane region" description="Helical" evidence="2">
    <location>
        <begin position="32"/>
        <end position="52"/>
    </location>
</feature>
<reference evidence="3 4" key="1">
    <citation type="submission" date="2019-03" db="EMBL/GenBank/DDBJ databases">
        <title>Genomic Encyclopedia of Type Strains, Phase IV (KMG-IV): sequencing the most valuable type-strain genomes for metagenomic binning, comparative biology and taxonomic classification.</title>
        <authorList>
            <person name="Goeker M."/>
        </authorList>
    </citation>
    <scope>NUCLEOTIDE SEQUENCE [LARGE SCALE GENOMIC DNA]</scope>
    <source>
        <strain evidence="3 4">DSM 24591</strain>
    </source>
</reference>
<feature type="transmembrane region" description="Helical" evidence="2">
    <location>
        <begin position="7"/>
        <end position="26"/>
    </location>
</feature>
<keyword evidence="4" id="KW-1185">Reference proteome</keyword>
<keyword evidence="2" id="KW-0812">Transmembrane</keyword>
<evidence type="ECO:0000256" key="2">
    <source>
        <dbReference type="SAM" id="Phobius"/>
    </source>
</evidence>
<feature type="compositionally biased region" description="Basic and acidic residues" evidence="1">
    <location>
        <begin position="61"/>
        <end position="73"/>
    </location>
</feature>
<keyword evidence="2" id="KW-0472">Membrane</keyword>
<organism evidence="3 4">
    <name type="scientific">Paralcaligenes ureilyticus</name>
    <dbReference type="NCBI Taxonomy" id="627131"/>
    <lineage>
        <taxon>Bacteria</taxon>
        <taxon>Pseudomonadati</taxon>
        <taxon>Pseudomonadota</taxon>
        <taxon>Betaproteobacteria</taxon>
        <taxon>Burkholderiales</taxon>
        <taxon>Alcaligenaceae</taxon>
        <taxon>Paralcaligenes</taxon>
    </lineage>
</organism>
<dbReference type="AlphaFoldDB" id="A0A4R3M1N8"/>
<dbReference type="InterPro" id="IPR021682">
    <property type="entry name" value="DUF2933"/>
</dbReference>
<dbReference type="RefSeq" id="WP_132582514.1">
    <property type="nucleotide sequence ID" value="NZ_SMAJ01000007.1"/>
</dbReference>
<dbReference type="EMBL" id="SMAJ01000007">
    <property type="protein sequence ID" value="TCT07041.1"/>
    <property type="molecule type" value="Genomic_DNA"/>
</dbReference>